<dbReference type="Gene3D" id="1.25.40.10">
    <property type="entry name" value="Tetratricopeptide repeat domain"/>
    <property type="match status" value="1"/>
</dbReference>
<gene>
    <name evidence="1" type="ORF">ICL07_27545</name>
</gene>
<proteinExistence type="predicted"/>
<keyword evidence="2" id="KW-1185">Reference proteome</keyword>
<name>A0ABR7TUR2_9BACT</name>
<dbReference type="InterPro" id="IPR011990">
    <property type="entry name" value="TPR-like_helical_dom_sf"/>
</dbReference>
<dbReference type="InterPro" id="IPR050767">
    <property type="entry name" value="Sel1_AlgK"/>
</dbReference>
<dbReference type="InterPro" id="IPR006597">
    <property type="entry name" value="Sel1-like"/>
</dbReference>
<protein>
    <submittedName>
        <fullName evidence="1">Sel1 repeat family protein</fullName>
    </submittedName>
</protein>
<dbReference type="SMART" id="SM00028">
    <property type="entry name" value="TPR"/>
    <property type="match status" value="2"/>
</dbReference>
<comment type="caution">
    <text evidence="1">The sequence shown here is derived from an EMBL/GenBank/DDBJ whole genome shotgun (WGS) entry which is preliminary data.</text>
</comment>
<reference evidence="1 2" key="1">
    <citation type="submission" date="2020-09" db="EMBL/GenBank/DDBJ databases">
        <title>Genome sequences of type strains of Chitinophaga qingshengii and Chitinophaga varians.</title>
        <authorList>
            <person name="Kittiwongwattana C."/>
        </authorList>
    </citation>
    <scope>NUCLEOTIDE SEQUENCE [LARGE SCALE GENOMIC DNA]</scope>
    <source>
        <strain evidence="1 2">JCM 30026</strain>
    </source>
</reference>
<dbReference type="Pfam" id="PF14903">
    <property type="entry name" value="WG_beta_rep"/>
    <property type="match status" value="2"/>
</dbReference>
<dbReference type="PANTHER" id="PTHR11102">
    <property type="entry name" value="SEL-1-LIKE PROTEIN"/>
    <property type="match status" value="1"/>
</dbReference>
<dbReference type="SMART" id="SM00671">
    <property type="entry name" value="SEL1"/>
    <property type="match status" value="5"/>
</dbReference>
<dbReference type="PANTHER" id="PTHR11102:SF160">
    <property type="entry name" value="ERAD-ASSOCIATED E3 UBIQUITIN-PROTEIN LIGASE COMPONENT HRD3"/>
    <property type="match status" value="1"/>
</dbReference>
<organism evidence="1 2">
    <name type="scientific">Chitinophaga qingshengii</name>
    <dbReference type="NCBI Taxonomy" id="1569794"/>
    <lineage>
        <taxon>Bacteria</taxon>
        <taxon>Pseudomonadati</taxon>
        <taxon>Bacteroidota</taxon>
        <taxon>Chitinophagia</taxon>
        <taxon>Chitinophagales</taxon>
        <taxon>Chitinophagaceae</taxon>
        <taxon>Chitinophaga</taxon>
    </lineage>
</organism>
<dbReference type="RefSeq" id="WP_188091291.1">
    <property type="nucleotide sequence ID" value="NZ_JACVFC010000005.1"/>
</dbReference>
<evidence type="ECO:0000313" key="2">
    <source>
        <dbReference type="Proteomes" id="UP000659124"/>
    </source>
</evidence>
<sequence length="802" mass="90574">MSHRIYLFNLPNEAYRPTEDGVPEYTELPQAGSVHMMEWKYEFPFFLHPLFAGRPYLGAASHNQVGGIYGNATEGILALIRLYDFIDAHAEVLTDDPAAFRVNKENIYDFLTTKMRYDSFHLYTADVFSMNDIPHEEQGAELLEQIQHTNAAIEAAIEANDPLLLNECPDVQHNFYGFTSFRQYFSTGVYGYGWDVITSDYYEPGRDSGQERFTENGLTGLKIAGKIIVPAEYDDVYEFPDNEKFTVVIRDGKAGYVNTEGQPVTGLIYDMAYSTLNSWAVVKVNDQFYVLQAGAPLPAAGYDDISILSESPQRYIAGRNGRYGVINAAGTLLLPFDFDADMRPEYFTDSPVFNARHLDTGMRHYYTPEFTRIGNDDVDAVAWGGTYQGNAIFYFIRWKPKLQYGLYTAEGKELLPMVYDKLESILFDTMIVRQGNLNGIFSVSKGWLVPLSPVGIELTESYACIITQDGKEGMYIWDYPLIPPVYDTILREYTWHNTNSWDAIAIQGDTAFAISQDASIKQLTSADIAKEISSDTRYRYSDTSLAILTRLAGEDIPGDLLYEKGFEAFEAKDYEQAIRLYKKAAAKGDAGSMNDLGYIYETIGGYVDAMAAFDWYDRGVKAGSPHAANGLGNCYQYGTGTSPDIRKALELYQQAASQHVPYAHYNLAMLYYEGVKVPKDHQLALKHFLYASNLGVDCYNYAGILFEAKEDYKNAVDAYRKGIKNKDSFCAFNLARLYETGEGVKPDARKALSHYMKAMEFGMEDAVLELRRMYRYNEEVKDETKALQYEQQAREAGLDIPV</sequence>
<dbReference type="Pfam" id="PF08238">
    <property type="entry name" value="Sel1"/>
    <property type="match status" value="5"/>
</dbReference>
<accession>A0ABR7TUR2</accession>
<dbReference type="SUPFAM" id="SSF81901">
    <property type="entry name" value="HCP-like"/>
    <property type="match status" value="1"/>
</dbReference>
<dbReference type="InterPro" id="IPR032774">
    <property type="entry name" value="WG_beta_rep"/>
</dbReference>
<dbReference type="InterPro" id="IPR019734">
    <property type="entry name" value="TPR_rpt"/>
</dbReference>
<dbReference type="Proteomes" id="UP000659124">
    <property type="component" value="Unassembled WGS sequence"/>
</dbReference>
<dbReference type="EMBL" id="JACVFC010000005">
    <property type="protein sequence ID" value="MBC9934172.1"/>
    <property type="molecule type" value="Genomic_DNA"/>
</dbReference>
<evidence type="ECO:0000313" key="1">
    <source>
        <dbReference type="EMBL" id="MBC9934172.1"/>
    </source>
</evidence>